<organism evidence="3 4">
    <name type="scientific">Nocardia acididurans</name>
    <dbReference type="NCBI Taxonomy" id="2802282"/>
    <lineage>
        <taxon>Bacteria</taxon>
        <taxon>Bacillati</taxon>
        <taxon>Actinomycetota</taxon>
        <taxon>Actinomycetes</taxon>
        <taxon>Mycobacteriales</taxon>
        <taxon>Nocardiaceae</taxon>
        <taxon>Nocardia</taxon>
    </lineage>
</organism>
<dbReference type="RefSeq" id="WP_201948506.1">
    <property type="nucleotide sequence ID" value="NZ_JAERRJ010000006.1"/>
</dbReference>
<sequence length="177" mass="18108">MMAKRVWLVAAACAAAMLVSGCGTSEKSTGAAGTTSAAKQGITTTSSKAAAPSTPLQNRRAGNGEIVQQNGLVGSGTLDIDNGNSADVAVVVTTGNPSNPQATIYVQGNSKATLSGIAGTYYVYLKSGKDWDQATLSFTRDKDFSKFDDPFDADSAWEISLQPTVGGNASTSDVPAF</sequence>
<accession>A0ABS1M6J7</accession>
<feature type="compositionally biased region" description="Low complexity" evidence="1">
    <location>
        <begin position="25"/>
        <end position="55"/>
    </location>
</feature>
<evidence type="ECO:0000313" key="4">
    <source>
        <dbReference type="Proteomes" id="UP000602198"/>
    </source>
</evidence>
<dbReference type="Proteomes" id="UP000602198">
    <property type="component" value="Unassembled WGS sequence"/>
</dbReference>
<evidence type="ECO:0008006" key="5">
    <source>
        <dbReference type="Google" id="ProtNLM"/>
    </source>
</evidence>
<keyword evidence="2" id="KW-0732">Signal</keyword>
<keyword evidence="4" id="KW-1185">Reference proteome</keyword>
<feature type="signal peptide" evidence="2">
    <location>
        <begin position="1"/>
        <end position="21"/>
    </location>
</feature>
<evidence type="ECO:0000256" key="2">
    <source>
        <dbReference type="SAM" id="SignalP"/>
    </source>
</evidence>
<gene>
    <name evidence="3" type="ORF">JK358_16030</name>
</gene>
<feature type="region of interest" description="Disordered" evidence="1">
    <location>
        <begin position="25"/>
        <end position="62"/>
    </location>
</feature>
<reference evidence="3 4" key="1">
    <citation type="submission" date="2021-01" db="EMBL/GenBank/DDBJ databases">
        <title>WGS of actinomycetes isolated from Thailand.</title>
        <authorList>
            <person name="Thawai C."/>
        </authorList>
    </citation>
    <scope>NUCLEOTIDE SEQUENCE [LARGE SCALE GENOMIC DNA]</scope>
    <source>
        <strain evidence="3 4">LPG 2</strain>
    </source>
</reference>
<evidence type="ECO:0000256" key="1">
    <source>
        <dbReference type="SAM" id="MobiDB-lite"/>
    </source>
</evidence>
<name>A0ABS1M6J7_9NOCA</name>
<comment type="caution">
    <text evidence="3">The sequence shown here is derived from an EMBL/GenBank/DDBJ whole genome shotgun (WGS) entry which is preliminary data.</text>
</comment>
<protein>
    <recommendedName>
        <fullName evidence="5">Lipoprotein</fullName>
    </recommendedName>
</protein>
<dbReference type="PROSITE" id="PS51257">
    <property type="entry name" value="PROKAR_LIPOPROTEIN"/>
    <property type="match status" value="1"/>
</dbReference>
<dbReference type="EMBL" id="JAERRJ010000006">
    <property type="protein sequence ID" value="MBL1075906.1"/>
    <property type="molecule type" value="Genomic_DNA"/>
</dbReference>
<evidence type="ECO:0000313" key="3">
    <source>
        <dbReference type="EMBL" id="MBL1075906.1"/>
    </source>
</evidence>
<proteinExistence type="predicted"/>
<feature type="chain" id="PRO_5045126717" description="Lipoprotein" evidence="2">
    <location>
        <begin position="22"/>
        <end position="177"/>
    </location>
</feature>